<protein>
    <recommendedName>
        <fullName evidence="2">UspA domain-containing protein</fullName>
    </recommendedName>
</protein>
<sequence length="280" mass="33031">MEHTFKRVVILLNDLEKMETLLKKGVAFSNEHDALLEVLFVHEVPLFEVPDYFLSDEKIAKNTLNKEKVKEKIETYLEDLNFEKEHVVFVYNNNTVDRLTTLLSTNEDSLVLTQYHEALSSELIEETPYTFWITKENKPYENIAFPIDLKDKFRPYMPVVTHIFPEAKIELIHDYRYILDPIVTSQDYLIVSPITTEVDIEVNKVRRDNQAETFKNYMEEFNLKGTFLDSDGVFNDDLIQYVQEHNFDLTILYRENEDIFFSSTLIGELIEEMATDFLVL</sequence>
<reference evidence="1" key="1">
    <citation type="submission" date="2020-01" db="EMBL/GenBank/DDBJ databases">
        <authorList>
            <person name="Meier V. D."/>
            <person name="Meier V D."/>
        </authorList>
    </citation>
    <scope>NUCLEOTIDE SEQUENCE</scope>
    <source>
        <strain evidence="1">HLG_WM_MAG_06</strain>
    </source>
</reference>
<gene>
    <name evidence="1" type="ORF">HELGO_WM14197</name>
</gene>
<proteinExistence type="predicted"/>
<accession>A0A6S6SGS9</accession>
<organism evidence="1">
    <name type="scientific">uncultured Sulfurovum sp</name>
    <dbReference type="NCBI Taxonomy" id="269237"/>
    <lineage>
        <taxon>Bacteria</taxon>
        <taxon>Pseudomonadati</taxon>
        <taxon>Campylobacterota</taxon>
        <taxon>Epsilonproteobacteria</taxon>
        <taxon>Campylobacterales</taxon>
        <taxon>Sulfurovaceae</taxon>
        <taxon>Sulfurovum</taxon>
        <taxon>environmental samples</taxon>
    </lineage>
</organism>
<dbReference type="AlphaFoldDB" id="A0A6S6SGS9"/>
<dbReference type="EMBL" id="CACVAP010000043">
    <property type="protein sequence ID" value="CAA6804174.1"/>
    <property type="molecule type" value="Genomic_DNA"/>
</dbReference>
<name>A0A6S6SGS9_9BACT</name>
<evidence type="ECO:0008006" key="2">
    <source>
        <dbReference type="Google" id="ProtNLM"/>
    </source>
</evidence>
<evidence type="ECO:0000313" key="1">
    <source>
        <dbReference type="EMBL" id="CAA6804174.1"/>
    </source>
</evidence>